<organism evidence="4 5">
    <name type="scientific">Aspergillus candidus</name>
    <dbReference type="NCBI Taxonomy" id="41067"/>
    <lineage>
        <taxon>Eukaryota</taxon>
        <taxon>Fungi</taxon>
        <taxon>Dikarya</taxon>
        <taxon>Ascomycota</taxon>
        <taxon>Pezizomycotina</taxon>
        <taxon>Eurotiomycetes</taxon>
        <taxon>Eurotiomycetidae</taxon>
        <taxon>Eurotiales</taxon>
        <taxon>Aspergillaceae</taxon>
        <taxon>Aspergillus</taxon>
        <taxon>Aspergillus subgen. Circumdati</taxon>
    </lineage>
</organism>
<gene>
    <name evidence="4" type="ORF">BDW47DRAFT_118423</name>
</gene>
<dbReference type="SMART" id="SM00248">
    <property type="entry name" value="ANK"/>
    <property type="match status" value="7"/>
</dbReference>
<feature type="repeat" description="ANK" evidence="1">
    <location>
        <begin position="527"/>
        <end position="567"/>
    </location>
</feature>
<proteinExistence type="predicted"/>
<dbReference type="EMBL" id="KZ559147">
    <property type="protein sequence ID" value="PLB36942.1"/>
    <property type="molecule type" value="Genomic_DNA"/>
</dbReference>
<dbReference type="PANTHER" id="PTHR10622:SF10">
    <property type="entry name" value="HET DOMAIN-CONTAINING PROTEIN"/>
    <property type="match status" value="1"/>
</dbReference>
<dbReference type="InterPro" id="IPR010730">
    <property type="entry name" value="HET"/>
</dbReference>
<accession>A0A2I2F8I3</accession>
<dbReference type="STRING" id="41067.A0A2I2F8I3"/>
<dbReference type="PANTHER" id="PTHR10622">
    <property type="entry name" value="HET DOMAIN-CONTAINING PROTEIN"/>
    <property type="match status" value="1"/>
</dbReference>
<dbReference type="RefSeq" id="XP_024670954.1">
    <property type="nucleotide sequence ID" value="XM_024815204.1"/>
</dbReference>
<evidence type="ECO:0000256" key="1">
    <source>
        <dbReference type="PROSITE-ProRule" id="PRU00023"/>
    </source>
</evidence>
<dbReference type="OrthoDB" id="674604at2759"/>
<feature type="repeat" description="ANK" evidence="1">
    <location>
        <begin position="428"/>
        <end position="460"/>
    </location>
</feature>
<dbReference type="InterPro" id="IPR036770">
    <property type="entry name" value="Ankyrin_rpt-contain_sf"/>
</dbReference>
<keyword evidence="1" id="KW-0040">ANK repeat</keyword>
<dbReference type="Proteomes" id="UP000234585">
    <property type="component" value="Unassembled WGS sequence"/>
</dbReference>
<evidence type="ECO:0000313" key="5">
    <source>
        <dbReference type="Proteomes" id="UP000234585"/>
    </source>
</evidence>
<feature type="domain" description="DUF8212" evidence="3">
    <location>
        <begin position="221"/>
        <end position="243"/>
    </location>
</feature>
<feature type="repeat" description="ANK" evidence="1">
    <location>
        <begin position="394"/>
        <end position="418"/>
    </location>
</feature>
<dbReference type="InterPro" id="IPR002110">
    <property type="entry name" value="Ankyrin_rpt"/>
</dbReference>
<dbReference type="Pfam" id="PF12796">
    <property type="entry name" value="Ank_2"/>
    <property type="match status" value="3"/>
</dbReference>
<dbReference type="Pfam" id="PF06985">
    <property type="entry name" value="HET"/>
    <property type="match status" value="1"/>
</dbReference>
<evidence type="ECO:0000259" key="3">
    <source>
        <dbReference type="Pfam" id="PF26640"/>
    </source>
</evidence>
<dbReference type="PROSITE" id="PS50088">
    <property type="entry name" value="ANK_REPEAT"/>
    <property type="match status" value="5"/>
</dbReference>
<dbReference type="InterPro" id="IPR058525">
    <property type="entry name" value="DUF8212"/>
</dbReference>
<protein>
    <submittedName>
        <fullName evidence="4">Ankyrin repeat-containing domain protein</fullName>
    </submittedName>
</protein>
<dbReference type="AlphaFoldDB" id="A0A2I2F8I3"/>
<reference evidence="4 5" key="1">
    <citation type="submission" date="2017-12" db="EMBL/GenBank/DDBJ databases">
        <authorList>
            <consortium name="DOE Joint Genome Institute"/>
            <person name="Haridas S."/>
            <person name="Kjaerbolling I."/>
            <person name="Vesth T.C."/>
            <person name="Frisvad J.C."/>
            <person name="Nybo J.L."/>
            <person name="Theobald S."/>
            <person name="Kuo A."/>
            <person name="Bowyer P."/>
            <person name="Matsuda Y."/>
            <person name="Mondo S."/>
            <person name="Lyhne E.K."/>
            <person name="Kogle M.E."/>
            <person name="Clum A."/>
            <person name="Lipzen A."/>
            <person name="Salamov A."/>
            <person name="Ngan C.Y."/>
            <person name="Daum C."/>
            <person name="Chiniquy J."/>
            <person name="Barry K."/>
            <person name="LaButti K."/>
            <person name="Simmons B.A."/>
            <person name="Magnuson J.K."/>
            <person name="Mortensen U.H."/>
            <person name="Larsen T.O."/>
            <person name="Grigoriev I.V."/>
            <person name="Baker S.E."/>
            <person name="Andersen M.R."/>
            <person name="Nordberg H.P."/>
            <person name="Cantor M.N."/>
            <person name="Hua S.X."/>
        </authorList>
    </citation>
    <scope>NUCLEOTIDE SEQUENCE [LARGE SCALE GENOMIC DNA]</scope>
    <source>
        <strain evidence="4 5">CBS 102.13</strain>
    </source>
</reference>
<feature type="domain" description="Heterokaryon incompatibility" evidence="2">
    <location>
        <begin position="27"/>
        <end position="112"/>
    </location>
</feature>
<evidence type="ECO:0000259" key="2">
    <source>
        <dbReference type="Pfam" id="PF06985"/>
    </source>
</evidence>
<dbReference type="PROSITE" id="PS50297">
    <property type="entry name" value="ANK_REP_REGION"/>
    <property type="match status" value="4"/>
</dbReference>
<feature type="repeat" description="ANK" evidence="1">
    <location>
        <begin position="601"/>
        <end position="633"/>
    </location>
</feature>
<dbReference type="SUPFAM" id="SSF48403">
    <property type="entry name" value="Ankyrin repeat"/>
    <property type="match status" value="1"/>
</dbReference>
<evidence type="ECO:0000313" key="4">
    <source>
        <dbReference type="EMBL" id="PLB36942.1"/>
    </source>
</evidence>
<dbReference type="Gene3D" id="1.25.40.20">
    <property type="entry name" value="Ankyrin repeat-containing domain"/>
    <property type="match status" value="2"/>
</dbReference>
<feature type="repeat" description="ANK" evidence="1">
    <location>
        <begin position="568"/>
        <end position="600"/>
    </location>
</feature>
<sequence>MRLVNTHKNLAGPFTIHQFKDEDIPPYAILSHTWEDDEVTFQDMHSADVVNKKGYQKIQDCCSVARAQGLDYVWIDTCCIDKTSSTELSESINSMYRWYQEASVCYTYLADVETPTEISASRWFERGFTLQELIAPATVIFYSRTWSELGTKETLQDIISKRTNIPVEILSDADRVDNASVAQRMSWAANRKTSRLEDEAYCLMGLFGINMPLLYGEGKAAFIRLQEEIIRMSDDHSIFAWKAKSPGHGGLLAPSVDAFSDSGDIILTQDPRVMSKTAWTTTNKGIHLELPFVGIGHGGLGFGILPCTPRDNENLFFAIYLQDQSLTMERFERIRYHKLELLDLSFFVPFQFPFRQICIQQRRLAVTSRRTGTPPTSGTNDPRHKVKVNLKDKVGRTPLSYAIEGGHEHVVWLLITRGDILVNDRDNSDFTPLLYAAKQGSPKIINMLLAQGVSPDSMKDGSGRTVLCHASEAGHVAAVRVFLTRINLGPNVRDAANHTPLIYAAANGHEAVLLLDNGANIEAMDSRGRTPICLAADTGDEAITQFQQEVIACLLITQGANIGQCDDQGRTPLHWAVINKCRLVVAKLLARKASLETEDDQGRTPLHWAAMTGNLTITMSLLDAGANVKAEDAYRKMPIRYAKDLGDKAAIALLLKYT</sequence>
<name>A0A2I2F8I3_ASPCN</name>
<dbReference type="GeneID" id="36522364"/>
<dbReference type="Pfam" id="PF26640">
    <property type="entry name" value="DUF8212"/>
    <property type="match status" value="1"/>
</dbReference>
<keyword evidence="5" id="KW-1185">Reference proteome</keyword>